<feature type="region of interest" description="Disordered" evidence="1">
    <location>
        <begin position="37"/>
        <end position="65"/>
    </location>
</feature>
<feature type="compositionally biased region" description="Polar residues" evidence="1">
    <location>
        <begin position="37"/>
        <end position="61"/>
    </location>
</feature>
<feature type="compositionally biased region" description="Polar residues" evidence="1">
    <location>
        <begin position="354"/>
        <end position="364"/>
    </location>
</feature>
<dbReference type="OrthoDB" id="2498748at2759"/>
<comment type="caution">
    <text evidence="2">The sequence shown here is derived from an EMBL/GenBank/DDBJ whole genome shotgun (WGS) entry which is preliminary data.</text>
</comment>
<dbReference type="Proteomes" id="UP000037035">
    <property type="component" value="Unassembled WGS sequence"/>
</dbReference>
<evidence type="ECO:0000313" key="2">
    <source>
        <dbReference type="EMBL" id="KNZ45244.1"/>
    </source>
</evidence>
<evidence type="ECO:0000256" key="1">
    <source>
        <dbReference type="SAM" id="MobiDB-lite"/>
    </source>
</evidence>
<feature type="compositionally biased region" description="Polar residues" evidence="1">
    <location>
        <begin position="147"/>
        <end position="156"/>
    </location>
</feature>
<gene>
    <name evidence="2" type="ORF">VP01_833g4</name>
</gene>
<feature type="compositionally biased region" description="Low complexity" evidence="1">
    <location>
        <begin position="344"/>
        <end position="353"/>
    </location>
</feature>
<feature type="region of interest" description="Disordered" evidence="1">
    <location>
        <begin position="210"/>
        <end position="232"/>
    </location>
</feature>
<reference evidence="2 3" key="1">
    <citation type="submission" date="2015-08" db="EMBL/GenBank/DDBJ databases">
        <title>Next Generation Sequencing and Analysis of the Genome of Puccinia sorghi L Schw, the Causal Agent of Maize Common Rust.</title>
        <authorList>
            <person name="Rochi L."/>
            <person name="Burguener G."/>
            <person name="Darino M."/>
            <person name="Turjanski A."/>
            <person name="Kreff E."/>
            <person name="Dieguez M.J."/>
            <person name="Sacco F."/>
        </authorList>
    </citation>
    <scope>NUCLEOTIDE SEQUENCE [LARGE SCALE GENOMIC DNA]</scope>
    <source>
        <strain evidence="2 3">RO10H11247</strain>
    </source>
</reference>
<dbReference type="EMBL" id="LAVV01013871">
    <property type="protein sequence ID" value="KNZ45244.1"/>
    <property type="molecule type" value="Genomic_DNA"/>
</dbReference>
<organism evidence="2 3">
    <name type="scientific">Puccinia sorghi</name>
    <dbReference type="NCBI Taxonomy" id="27349"/>
    <lineage>
        <taxon>Eukaryota</taxon>
        <taxon>Fungi</taxon>
        <taxon>Dikarya</taxon>
        <taxon>Basidiomycota</taxon>
        <taxon>Pucciniomycotina</taxon>
        <taxon>Pucciniomycetes</taxon>
        <taxon>Pucciniales</taxon>
        <taxon>Pucciniaceae</taxon>
        <taxon>Puccinia</taxon>
    </lineage>
</organism>
<proteinExistence type="predicted"/>
<accession>A0A0L6U9L0</accession>
<feature type="region of interest" description="Disordered" evidence="1">
    <location>
        <begin position="130"/>
        <end position="194"/>
    </location>
</feature>
<sequence length="514" mass="56418">MMLAHRSPSDHVPSRRRISSAISKLSLHKMKALVSPSTALADSGSSDTDLSEFASDSSLSVSPPPCTILNPNSQTMKNYANQRSDKIPLRQPALFPASLNFSQQTISLFESNEEDTDDQENLNFYLNDLLRGPTQPEQNARNKDTKTPYTTASKQRSFPLPGFHKNSSSSDTKPKKSCNLPNSNSMPFHHSTPTKKSVRRAESFFFRAVKPSPSTATPKPPATTPEFEPREPDYSLEITSPVLEYSKFTVGHLLVERNRLLSLPTRLDSTAHVREIAQIGEKLSVQPLEAIPEQQSIASSPALSFDVNWSHTALLLMEPLPQQAAICPRIDMVLTSSPFFNSHQSTLSESSSSQDPGTPTTTETRGMGALLFPLLATPYATMTIPETPSTCVNSYYSDHTATLDATPHGQDKFAMSTGSPGIFNPLAMAYTQQQQQSLNTPIRRHYELLSPHQLPSPLPPTSHHTVSRGPGAEMLATLEFLSDLCLKSPAAFEEHDSLLERDSLAGDDHQNSPP</sequence>
<protein>
    <submittedName>
        <fullName evidence="2">Uncharacterized protein</fullName>
    </submittedName>
</protein>
<keyword evidence="3" id="KW-1185">Reference proteome</keyword>
<feature type="region of interest" description="Disordered" evidence="1">
    <location>
        <begin position="344"/>
        <end position="366"/>
    </location>
</feature>
<name>A0A0L6U9L0_9BASI</name>
<evidence type="ECO:0000313" key="3">
    <source>
        <dbReference type="Proteomes" id="UP000037035"/>
    </source>
</evidence>
<dbReference type="VEuPathDB" id="FungiDB:VP01_833g4"/>
<dbReference type="AlphaFoldDB" id="A0A0L6U9L0"/>